<feature type="compositionally biased region" description="Low complexity" evidence="4">
    <location>
        <begin position="730"/>
        <end position="742"/>
    </location>
</feature>
<feature type="region of interest" description="Disordered" evidence="4">
    <location>
        <begin position="877"/>
        <end position="917"/>
    </location>
</feature>
<feature type="compositionally biased region" description="Polar residues" evidence="4">
    <location>
        <begin position="632"/>
        <end position="642"/>
    </location>
</feature>
<keyword evidence="1 3" id="KW-0547">Nucleotide-binding</keyword>
<dbReference type="SMART" id="SM00220">
    <property type="entry name" value="S_TKc"/>
    <property type="match status" value="1"/>
</dbReference>
<dbReference type="Ensembl" id="ENSEBUT00000005795.1">
    <property type="protein sequence ID" value="ENSEBUP00000005357.1"/>
    <property type="gene ID" value="ENSEBUG00000003637.1"/>
</dbReference>
<evidence type="ECO:0000313" key="6">
    <source>
        <dbReference type="Ensembl" id="ENSEBUP00000005357.1"/>
    </source>
</evidence>
<dbReference type="InterPro" id="IPR017441">
    <property type="entry name" value="Protein_kinase_ATP_BS"/>
</dbReference>
<dbReference type="InterPro" id="IPR051700">
    <property type="entry name" value="STE20_Ser-Thr_kinase"/>
</dbReference>
<evidence type="ECO:0000256" key="4">
    <source>
        <dbReference type="SAM" id="MobiDB-lite"/>
    </source>
</evidence>
<evidence type="ECO:0000313" key="7">
    <source>
        <dbReference type="Proteomes" id="UP000694388"/>
    </source>
</evidence>
<dbReference type="FunFam" id="1.10.510.10:FF:000003">
    <property type="entry name" value="TRAF2 and NCK-interacting protein kinase isoform 4"/>
    <property type="match status" value="1"/>
</dbReference>
<dbReference type="Pfam" id="PF00069">
    <property type="entry name" value="Pkinase"/>
    <property type="match status" value="1"/>
</dbReference>
<dbReference type="PANTHER" id="PTHR47096:SF1">
    <property type="entry name" value="MISSHAPEN LIKE KINASE 1"/>
    <property type="match status" value="1"/>
</dbReference>
<dbReference type="GO" id="GO:0005829">
    <property type="term" value="C:cytosol"/>
    <property type="evidence" value="ECO:0007669"/>
    <property type="project" value="TreeGrafter"/>
</dbReference>
<protein>
    <recommendedName>
        <fullName evidence="5">Protein kinase domain-containing protein</fullName>
    </recommendedName>
</protein>
<dbReference type="Gene3D" id="3.30.200.20">
    <property type="entry name" value="Phosphorylase Kinase, domain 1"/>
    <property type="match status" value="1"/>
</dbReference>
<dbReference type="Proteomes" id="UP000694388">
    <property type="component" value="Unplaced"/>
</dbReference>
<sequence>MSKESPRRMDFAAYKEPDGIFELIELVGNGTYGKVYKGKHVNTGQLAAIKVMGITEEELTELKLEISMLQKYSNHPNIATFYGAFVKKGPNNQEDLLWLVMEYCGAGSVTDMIKSNKGHSLKEEWIAYICREILKGLAHLHQHRVIHRDIKGQNVLLTEKAEVKLVDFGVSAQLDRTMGRNNTFIGTPYWMAPEVIVCEKDPSATYDYRSDLWSLGITAIEMAEGVPPLCDMHPMRALFLIPKDPPPHLKGKKWSPRFQQFTQTCLMKDYRQRPPTDLLLKHPFVRDLHDCHIRRQLQDHLGRRHQPKPNANEAESACSGSDEDDNQKMPHNPMPSTFRGIVNVPNRPQVPKPQVSLQDSRPPSSIEQIKPSWTPHLLSFPSPLPVAPQPPANQEQFWNCNHCPVLCTTGGDSEYASDTSIGTPEPSSLEGAPIFPERILKAANNFEGPMHDDNDHSHAYFEHHNRKYDRGNKAPWLTRMREYLNNPGVIQSNQKKYEKETPHGIDSHGSSSEGPFPSPQSSPMLNPKHQHSPKASPSKGIKNKGSPRQIPFHFPKSLPILNLKQLHSPQPSQCKDTEKHGSSSSESPFPSPQSSPMLNPKHHHSPKASPRKRIKNKGSPRKSQFHFPKSSPILNQKQLHSPQPSPCKETEGYGSSSSESPFPSPQSSPMLNPKHQHSPKASPSKGIKHKGSPRQSAFHFPKSLPILNLKQLHSPQPSPCKDTERHDSSSSDSPYTSPQSSPMLNSKLQHSPKEWPRKEINSNGSALQSPILSPKSSPMSNRKQRHPPKSNPKHHWNQVGHLNRNHNPVVTVEPAWNDLETSISTTRDAANNTFFLPIGDDYDDYDDPPPSYEEVMKGQHLEVPQYRNASPRIILSDSSGKLHFNPQEALPDRDSSGSPPNGSFPSPRNLLWLNLSPRPQSGFSSNELFQKSSQNQHHNQVVPADGRASHFLKRANDNSQERRRSSPNLLPTTHQNFLDIPRPDLTQGQQRRLSDQNVLPLRVFPQQENRIVPVKCNSLNEISEIDARPKPIGLLKSQSEESASPIHYDCNGLPNQGKHSPGRHVGIYLSLCLFYPIFLTTLSNRTSSTLANHCFSPLQMPTSRYSCENLGPEGSSSNSSSGNSSRKNTEKTICDSQFDKTPQNGKPCGSQLYNKQLECLGVRSSSSSPSLNTLAVGSEEANLTKRWQQKPHHMLKKANERLNPHAPNKRRL</sequence>
<feature type="compositionally biased region" description="Basic residues" evidence="4">
    <location>
        <begin position="782"/>
        <end position="796"/>
    </location>
</feature>
<feature type="binding site" evidence="3">
    <location>
        <position position="50"/>
    </location>
    <ligand>
        <name>ATP</name>
        <dbReference type="ChEBI" id="CHEBI:30616"/>
    </ligand>
</feature>
<feature type="region of interest" description="Disordered" evidence="4">
    <location>
        <begin position="487"/>
        <end position="805"/>
    </location>
</feature>
<feature type="region of interest" description="Disordered" evidence="4">
    <location>
        <begin position="1106"/>
        <end position="1146"/>
    </location>
</feature>
<dbReference type="PROSITE" id="PS50011">
    <property type="entry name" value="PROTEIN_KINASE_DOM"/>
    <property type="match status" value="1"/>
</dbReference>
<dbReference type="AlphaFoldDB" id="A0A8C4NMA1"/>
<name>A0A8C4NMA1_EPTBU</name>
<feature type="compositionally biased region" description="Polar residues" evidence="4">
    <location>
        <begin position="355"/>
        <end position="366"/>
    </location>
</feature>
<evidence type="ECO:0000256" key="1">
    <source>
        <dbReference type="ARBA" id="ARBA00022741"/>
    </source>
</evidence>
<evidence type="ECO:0000256" key="2">
    <source>
        <dbReference type="ARBA" id="ARBA00022840"/>
    </source>
</evidence>
<feature type="compositionally biased region" description="Polar residues" evidence="4">
    <location>
        <begin position="565"/>
        <end position="574"/>
    </location>
</feature>
<reference evidence="6" key="1">
    <citation type="submission" date="2025-08" db="UniProtKB">
        <authorList>
            <consortium name="Ensembl"/>
        </authorList>
    </citation>
    <scope>IDENTIFICATION</scope>
</reference>
<dbReference type="CDD" id="cd06608">
    <property type="entry name" value="STKc_myosinIII_N_like"/>
    <property type="match status" value="1"/>
</dbReference>
<feature type="compositionally biased region" description="Polar residues" evidence="4">
    <location>
        <begin position="966"/>
        <end position="976"/>
    </location>
</feature>
<evidence type="ECO:0000256" key="3">
    <source>
        <dbReference type="PROSITE-ProRule" id="PRU10141"/>
    </source>
</evidence>
<dbReference type="PROSITE" id="PS00108">
    <property type="entry name" value="PROTEIN_KINASE_ST"/>
    <property type="match status" value="1"/>
</dbReference>
<feature type="compositionally biased region" description="Basic and acidic residues" evidence="4">
    <location>
        <begin position="495"/>
        <end position="506"/>
    </location>
</feature>
<dbReference type="FunFam" id="3.30.200.20:FF:000259">
    <property type="entry name" value="Mitogen-activated protein kinase kinase kinase kinase 4"/>
    <property type="match status" value="1"/>
</dbReference>
<dbReference type="InterPro" id="IPR011009">
    <property type="entry name" value="Kinase-like_dom_sf"/>
</dbReference>
<feature type="compositionally biased region" description="Basic residues" evidence="4">
    <location>
        <begin position="600"/>
        <end position="624"/>
    </location>
</feature>
<feature type="region of interest" description="Disordered" evidence="4">
    <location>
        <begin position="300"/>
        <end position="366"/>
    </location>
</feature>
<feature type="domain" description="Protein kinase" evidence="5">
    <location>
        <begin position="21"/>
        <end position="285"/>
    </location>
</feature>
<dbReference type="PROSITE" id="PS00107">
    <property type="entry name" value="PROTEIN_KINASE_ATP"/>
    <property type="match status" value="1"/>
</dbReference>
<feature type="compositionally biased region" description="Low complexity" evidence="4">
    <location>
        <begin position="655"/>
        <end position="669"/>
    </location>
</feature>
<dbReference type="GO" id="GO:0004672">
    <property type="term" value="F:protein kinase activity"/>
    <property type="evidence" value="ECO:0007669"/>
    <property type="project" value="InterPro"/>
</dbReference>
<dbReference type="SUPFAM" id="SSF56112">
    <property type="entry name" value="Protein kinase-like (PK-like)"/>
    <property type="match status" value="1"/>
</dbReference>
<dbReference type="Gene3D" id="1.10.510.10">
    <property type="entry name" value="Transferase(Phosphotransferase) domain 1"/>
    <property type="match status" value="1"/>
</dbReference>
<feature type="compositionally biased region" description="Polar residues" evidence="4">
    <location>
        <begin position="761"/>
        <end position="781"/>
    </location>
</feature>
<evidence type="ECO:0000259" key="5">
    <source>
        <dbReference type="PROSITE" id="PS50011"/>
    </source>
</evidence>
<dbReference type="GO" id="GO:0005524">
    <property type="term" value="F:ATP binding"/>
    <property type="evidence" value="ECO:0007669"/>
    <property type="project" value="UniProtKB-UniRule"/>
</dbReference>
<proteinExistence type="predicted"/>
<feature type="compositionally biased region" description="Low complexity" evidence="4">
    <location>
        <begin position="896"/>
        <end position="907"/>
    </location>
</feature>
<keyword evidence="7" id="KW-1185">Reference proteome</keyword>
<dbReference type="GeneTree" id="ENSGT00950000183196"/>
<feature type="compositionally biased region" description="Basic and acidic residues" evidence="4">
    <location>
        <begin position="751"/>
        <end position="760"/>
    </location>
</feature>
<accession>A0A8C4NMA1</accession>
<dbReference type="PANTHER" id="PTHR47096">
    <property type="entry name" value="MISSHAPEN LIKE KINASE 1"/>
    <property type="match status" value="1"/>
</dbReference>
<dbReference type="InterPro" id="IPR000719">
    <property type="entry name" value="Prot_kinase_dom"/>
</dbReference>
<feature type="region of interest" description="Disordered" evidence="4">
    <location>
        <begin position="956"/>
        <end position="983"/>
    </location>
</feature>
<feature type="compositionally biased region" description="Polar residues" evidence="4">
    <location>
        <begin position="508"/>
        <end position="524"/>
    </location>
</feature>
<feature type="compositionally biased region" description="Low complexity" evidence="4">
    <location>
        <begin position="1114"/>
        <end position="1125"/>
    </location>
</feature>
<organism evidence="6 7">
    <name type="scientific">Eptatretus burgeri</name>
    <name type="common">Inshore hagfish</name>
    <dbReference type="NCBI Taxonomy" id="7764"/>
    <lineage>
        <taxon>Eukaryota</taxon>
        <taxon>Metazoa</taxon>
        <taxon>Chordata</taxon>
        <taxon>Craniata</taxon>
        <taxon>Vertebrata</taxon>
        <taxon>Cyclostomata</taxon>
        <taxon>Myxini</taxon>
        <taxon>Myxiniformes</taxon>
        <taxon>Myxinidae</taxon>
        <taxon>Eptatretinae</taxon>
        <taxon>Eptatretus</taxon>
    </lineage>
</organism>
<dbReference type="InterPro" id="IPR008271">
    <property type="entry name" value="Ser/Thr_kinase_AS"/>
</dbReference>
<reference evidence="6" key="2">
    <citation type="submission" date="2025-09" db="UniProtKB">
        <authorList>
            <consortium name="Ensembl"/>
        </authorList>
    </citation>
    <scope>IDENTIFICATION</scope>
</reference>
<keyword evidence="2 3" id="KW-0067">ATP-binding</keyword>
<feature type="compositionally biased region" description="Low complexity" evidence="4">
    <location>
        <begin position="582"/>
        <end position="596"/>
    </location>
</feature>